<gene>
    <name evidence="2" type="ORF">NMOB1V02_LOCUS4372</name>
</gene>
<evidence type="ECO:0000313" key="2">
    <source>
        <dbReference type="EMBL" id="CAD7276617.1"/>
    </source>
</evidence>
<dbReference type="EMBL" id="OA882703">
    <property type="protein sequence ID" value="CAD7276617.1"/>
    <property type="molecule type" value="Genomic_DNA"/>
</dbReference>
<evidence type="ECO:0000313" key="3">
    <source>
        <dbReference type="Proteomes" id="UP000678499"/>
    </source>
</evidence>
<feature type="region of interest" description="Disordered" evidence="1">
    <location>
        <begin position="272"/>
        <end position="294"/>
    </location>
</feature>
<proteinExistence type="predicted"/>
<dbReference type="Proteomes" id="UP000678499">
    <property type="component" value="Unassembled WGS sequence"/>
</dbReference>
<keyword evidence="3" id="KW-1185">Reference proteome</keyword>
<protein>
    <submittedName>
        <fullName evidence="2">Uncharacterized protein</fullName>
    </submittedName>
</protein>
<sequence>MRQQICFQWEMLWDRGTIPLSSTLESGTMQQLRMKEKNPFVAHMNETRSIKMETLPYSILFLLSQKLCQENGKTPEMTVELDERNHCNDQVADPHSWFPSKNAKPSKESQPGFGGKHLFKLSNNGKDKLPQRQFSDQTDVRGSPLKHYELKQLDKGGNVQRRAKQMEQLGLMQTGPGRESYKELSERERFPGLDKDSARLSHHLSMSHLSAVPSSHNNSRGNVQRRAKQMEQLGLMQSGPGRESYKELSERERFPGLDKDSARLSHHLSMSHLSAVPSSHNNSRSRSLNATYVM</sequence>
<accession>A0A7R9BMB0</accession>
<evidence type="ECO:0000256" key="1">
    <source>
        <dbReference type="SAM" id="MobiDB-lite"/>
    </source>
</evidence>
<feature type="region of interest" description="Disordered" evidence="1">
    <location>
        <begin position="90"/>
        <end position="141"/>
    </location>
</feature>
<dbReference type="EMBL" id="CAJPEX010000666">
    <property type="protein sequence ID" value="CAG0916769.1"/>
    <property type="molecule type" value="Genomic_DNA"/>
</dbReference>
<name>A0A7R9BMB0_9CRUS</name>
<feature type="region of interest" description="Disordered" evidence="1">
    <location>
        <begin position="207"/>
        <end position="227"/>
    </location>
</feature>
<reference evidence="2" key="1">
    <citation type="submission" date="2020-11" db="EMBL/GenBank/DDBJ databases">
        <authorList>
            <person name="Tran Van P."/>
        </authorList>
    </citation>
    <scope>NUCLEOTIDE SEQUENCE</scope>
</reference>
<dbReference type="AlphaFoldDB" id="A0A7R9BMB0"/>
<feature type="compositionally biased region" description="Low complexity" evidence="1">
    <location>
        <begin position="272"/>
        <end position="287"/>
    </location>
</feature>
<organism evidence="2">
    <name type="scientific">Notodromas monacha</name>
    <dbReference type="NCBI Taxonomy" id="399045"/>
    <lineage>
        <taxon>Eukaryota</taxon>
        <taxon>Metazoa</taxon>
        <taxon>Ecdysozoa</taxon>
        <taxon>Arthropoda</taxon>
        <taxon>Crustacea</taxon>
        <taxon>Oligostraca</taxon>
        <taxon>Ostracoda</taxon>
        <taxon>Podocopa</taxon>
        <taxon>Podocopida</taxon>
        <taxon>Cypridocopina</taxon>
        <taxon>Cypridoidea</taxon>
        <taxon>Cyprididae</taxon>
        <taxon>Notodromas</taxon>
    </lineage>
</organism>
<feature type="compositionally biased region" description="Polar residues" evidence="1">
    <location>
        <begin position="212"/>
        <end position="222"/>
    </location>
</feature>